<evidence type="ECO:0000256" key="1">
    <source>
        <dbReference type="SAM" id="Phobius"/>
    </source>
</evidence>
<organism evidence="3 4">
    <name type="scientific">Dyadobacter fermentans (strain ATCC 700827 / DSM 18053 / CIP 107007 / KCTC 52180 / NS114)</name>
    <dbReference type="NCBI Taxonomy" id="471854"/>
    <lineage>
        <taxon>Bacteria</taxon>
        <taxon>Pseudomonadati</taxon>
        <taxon>Bacteroidota</taxon>
        <taxon>Cytophagia</taxon>
        <taxon>Cytophagales</taxon>
        <taxon>Spirosomataceae</taxon>
        <taxon>Dyadobacter</taxon>
    </lineage>
</organism>
<evidence type="ECO:0000313" key="4">
    <source>
        <dbReference type="Proteomes" id="UP000002011"/>
    </source>
</evidence>
<dbReference type="Proteomes" id="UP000002011">
    <property type="component" value="Chromosome"/>
</dbReference>
<dbReference type="Pfam" id="PF04982">
    <property type="entry name" value="TM_HPP"/>
    <property type="match status" value="1"/>
</dbReference>
<evidence type="ECO:0000313" key="3">
    <source>
        <dbReference type="EMBL" id="ACT93726.1"/>
    </source>
</evidence>
<feature type="transmembrane region" description="Helical" evidence="1">
    <location>
        <begin position="89"/>
        <end position="107"/>
    </location>
</feature>
<feature type="transmembrane region" description="Helical" evidence="1">
    <location>
        <begin position="62"/>
        <end position="80"/>
    </location>
</feature>
<feature type="transmembrane region" description="Helical" evidence="1">
    <location>
        <begin position="183"/>
        <end position="204"/>
    </location>
</feature>
<proteinExistence type="predicted"/>
<feature type="domain" description="HPP transmembrane region" evidence="2">
    <location>
        <begin position="57"/>
        <end position="214"/>
    </location>
</feature>
<dbReference type="PANTHER" id="PTHR33741:SF5">
    <property type="entry name" value="TRANSMEMBRANE PROTEIN DDB_G0269096-RELATED"/>
    <property type="match status" value="1"/>
</dbReference>
<dbReference type="InterPro" id="IPR058581">
    <property type="entry name" value="TM_HPP"/>
</dbReference>
<keyword evidence="1" id="KW-1133">Transmembrane helix</keyword>
<dbReference type="STRING" id="471854.Dfer_2508"/>
<keyword evidence="1" id="KW-0812">Transmembrane</keyword>
<dbReference type="AlphaFoldDB" id="C6W1J6"/>
<accession>C6W1J6</accession>
<dbReference type="PANTHER" id="PTHR33741">
    <property type="entry name" value="TRANSMEMBRANE PROTEIN DDB_G0269096-RELATED"/>
    <property type="match status" value="1"/>
</dbReference>
<evidence type="ECO:0000259" key="2">
    <source>
        <dbReference type="Pfam" id="PF04982"/>
    </source>
</evidence>
<reference evidence="3 4" key="1">
    <citation type="journal article" date="2009" name="Stand. Genomic Sci.">
        <title>Complete genome sequence of Dyadobacter fermentans type strain (NS114).</title>
        <authorList>
            <person name="Lang E."/>
            <person name="Lapidus A."/>
            <person name="Chertkov O."/>
            <person name="Brettin T."/>
            <person name="Detter J.C."/>
            <person name="Han C."/>
            <person name="Copeland A."/>
            <person name="Glavina Del Rio T."/>
            <person name="Nolan M."/>
            <person name="Chen F."/>
            <person name="Lucas S."/>
            <person name="Tice H."/>
            <person name="Cheng J.F."/>
            <person name="Land M."/>
            <person name="Hauser L."/>
            <person name="Chang Y.J."/>
            <person name="Jeffries C.D."/>
            <person name="Kopitz M."/>
            <person name="Bruce D."/>
            <person name="Goodwin L."/>
            <person name="Pitluck S."/>
            <person name="Ovchinnikova G."/>
            <person name="Pati A."/>
            <person name="Ivanova N."/>
            <person name="Mavrommatis K."/>
            <person name="Chen A."/>
            <person name="Palaniappan K."/>
            <person name="Chain P."/>
            <person name="Bristow J."/>
            <person name="Eisen J.A."/>
            <person name="Markowitz V."/>
            <person name="Hugenholtz P."/>
            <person name="Goker M."/>
            <person name="Rohde M."/>
            <person name="Kyrpides N.C."/>
            <person name="Klenk H.P."/>
        </authorList>
    </citation>
    <scope>NUCLEOTIDE SEQUENCE [LARGE SCALE GENOMIC DNA]</scope>
    <source>
        <strain evidence="4">ATCC 700827 / DSM 18053 / CIP 107007 / KCTC 52180 / NS114</strain>
    </source>
</reference>
<protein>
    <submittedName>
        <fullName evidence="3">HPP family protein</fullName>
    </submittedName>
</protein>
<dbReference type="eggNOG" id="COG3448">
    <property type="taxonomic scope" value="Bacteria"/>
</dbReference>
<sequence>MGEREKIRKCPLFYEPSASRYSSIFNASSTQSFDILRKRIKRNARLVRYVVYKETLIDFKDHFWTFLGSFLGIGIIGLLNDQKFTDSDSLFLIGSFGASSVLIYGIVNSPLAQPRNLIGGHVICALVGVTVHKIIPDHIWLSSAFAVSISIVLMQVTKTLHPPGGATALIANIGSEKIKALGYMYVLNPVLSGVLVLLFVAVMVNRFAAHRKYPANRNWYKVWERKYFTRI</sequence>
<dbReference type="InterPro" id="IPR007065">
    <property type="entry name" value="HPP"/>
</dbReference>
<dbReference type="EMBL" id="CP001619">
    <property type="protein sequence ID" value="ACT93726.1"/>
    <property type="molecule type" value="Genomic_DNA"/>
</dbReference>
<gene>
    <name evidence="3" type="ordered locus">Dfer_2508</name>
</gene>
<keyword evidence="4" id="KW-1185">Reference proteome</keyword>
<feature type="transmembrane region" description="Helical" evidence="1">
    <location>
        <begin position="113"/>
        <end position="131"/>
    </location>
</feature>
<keyword evidence="1" id="KW-0472">Membrane</keyword>
<dbReference type="HOGENOM" id="CLU_040397_2_0_10"/>
<dbReference type="KEGG" id="dfe:Dfer_2508"/>
<name>C6W1J6_DYAFD</name>